<proteinExistence type="inferred from homology"/>
<dbReference type="AlphaFoldDB" id="A0A3B1BM08"/>
<dbReference type="EC" id="2.1.1.77" evidence="3"/>
<sequence>MLEVIERELEYTHNMIGRDKFAARVMEAMAKVPRDEFIPQDLKFLAFNNGPVPIGHGQTISQPYIVALMTDLLEPRPEHVVLEVGTGSGYQTAVLSQLCKQIYSIELIADLSEAAITRFKKLGYNNIETRIGDGYQGWLEHAPYDGIIVTAAAAYIPEALKEQLKPGGRMVIPVGRPLMRQELMLLEKDRQGKIKITPILDVTFVPLVEASSAATSDEQD</sequence>
<dbReference type="PANTHER" id="PTHR11579:SF0">
    <property type="entry name" value="PROTEIN-L-ISOASPARTATE(D-ASPARTATE) O-METHYLTRANSFERASE"/>
    <property type="match status" value="1"/>
</dbReference>
<keyword evidence="7" id="KW-0949">S-adenosyl-L-methionine</keyword>
<dbReference type="NCBIfam" id="TIGR00080">
    <property type="entry name" value="pimt"/>
    <property type="match status" value="1"/>
</dbReference>
<gene>
    <name evidence="8" type="ORF">MNBD_GAMMA24-225</name>
</gene>
<dbReference type="Pfam" id="PF01135">
    <property type="entry name" value="PCMT"/>
    <property type="match status" value="1"/>
</dbReference>
<dbReference type="HAMAP" id="MF_00090">
    <property type="entry name" value="PIMT"/>
    <property type="match status" value="1"/>
</dbReference>
<dbReference type="FunFam" id="3.40.50.150:FF:000010">
    <property type="entry name" value="Protein-L-isoaspartate O-methyltransferase"/>
    <property type="match status" value="1"/>
</dbReference>
<evidence type="ECO:0000256" key="5">
    <source>
        <dbReference type="ARBA" id="ARBA00022603"/>
    </source>
</evidence>
<accession>A0A3B1BM08</accession>
<dbReference type="GO" id="GO:0005737">
    <property type="term" value="C:cytoplasm"/>
    <property type="evidence" value="ECO:0007669"/>
    <property type="project" value="UniProtKB-SubCell"/>
</dbReference>
<evidence type="ECO:0000256" key="2">
    <source>
        <dbReference type="ARBA" id="ARBA00005369"/>
    </source>
</evidence>
<keyword evidence="4" id="KW-0963">Cytoplasm</keyword>
<keyword evidence="5 8" id="KW-0489">Methyltransferase</keyword>
<evidence type="ECO:0000256" key="4">
    <source>
        <dbReference type="ARBA" id="ARBA00022490"/>
    </source>
</evidence>
<dbReference type="CDD" id="cd02440">
    <property type="entry name" value="AdoMet_MTases"/>
    <property type="match status" value="1"/>
</dbReference>
<dbReference type="SUPFAM" id="SSF53335">
    <property type="entry name" value="S-adenosyl-L-methionine-dependent methyltransferases"/>
    <property type="match status" value="1"/>
</dbReference>
<name>A0A3B1BM08_9ZZZZ</name>
<evidence type="ECO:0000256" key="6">
    <source>
        <dbReference type="ARBA" id="ARBA00022679"/>
    </source>
</evidence>
<dbReference type="InterPro" id="IPR029063">
    <property type="entry name" value="SAM-dependent_MTases_sf"/>
</dbReference>
<dbReference type="Gene3D" id="3.40.50.150">
    <property type="entry name" value="Vaccinia Virus protein VP39"/>
    <property type="match status" value="1"/>
</dbReference>
<dbReference type="NCBIfam" id="NF001453">
    <property type="entry name" value="PRK00312.1"/>
    <property type="match status" value="1"/>
</dbReference>
<evidence type="ECO:0000256" key="1">
    <source>
        <dbReference type="ARBA" id="ARBA00004496"/>
    </source>
</evidence>
<evidence type="ECO:0000256" key="7">
    <source>
        <dbReference type="ARBA" id="ARBA00022691"/>
    </source>
</evidence>
<comment type="subcellular location">
    <subcellularLocation>
        <location evidence="1">Cytoplasm</location>
    </subcellularLocation>
</comment>
<protein>
    <recommendedName>
        <fullName evidence="3">protein-L-isoaspartate(D-aspartate) O-methyltransferase</fullName>
        <ecNumber evidence="3">2.1.1.77</ecNumber>
    </recommendedName>
</protein>
<evidence type="ECO:0000313" key="8">
    <source>
        <dbReference type="EMBL" id="VAX12498.1"/>
    </source>
</evidence>
<evidence type="ECO:0000256" key="3">
    <source>
        <dbReference type="ARBA" id="ARBA00011890"/>
    </source>
</evidence>
<dbReference type="GO" id="GO:0032259">
    <property type="term" value="P:methylation"/>
    <property type="evidence" value="ECO:0007669"/>
    <property type="project" value="UniProtKB-KW"/>
</dbReference>
<keyword evidence="6 8" id="KW-0808">Transferase</keyword>
<organism evidence="8">
    <name type="scientific">hydrothermal vent metagenome</name>
    <dbReference type="NCBI Taxonomy" id="652676"/>
    <lineage>
        <taxon>unclassified sequences</taxon>
        <taxon>metagenomes</taxon>
        <taxon>ecological metagenomes</taxon>
    </lineage>
</organism>
<reference evidence="8" key="1">
    <citation type="submission" date="2018-06" db="EMBL/GenBank/DDBJ databases">
        <authorList>
            <person name="Zhirakovskaya E."/>
        </authorList>
    </citation>
    <scope>NUCLEOTIDE SEQUENCE</scope>
</reference>
<dbReference type="EMBL" id="UOFZ01000045">
    <property type="protein sequence ID" value="VAX12498.1"/>
    <property type="molecule type" value="Genomic_DNA"/>
</dbReference>
<comment type="similarity">
    <text evidence="2">Belongs to the methyltransferase superfamily. L-isoaspartyl/D-aspartyl protein methyltransferase family.</text>
</comment>
<dbReference type="GO" id="GO:0004719">
    <property type="term" value="F:protein-L-isoaspartate (D-aspartate) O-methyltransferase activity"/>
    <property type="evidence" value="ECO:0007669"/>
    <property type="project" value="UniProtKB-EC"/>
</dbReference>
<dbReference type="InterPro" id="IPR000682">
    <property type="entry name" value="PCMT"/>
</dbReference>
<dbReference type="PANTHER" id="PTHR11579">
    <property type="entry name" value="PROTEIN-L-ISOASPARTATE O-METHYLTRANSFERASE"/>
    <property type="match status" value="1"/>
</dbReference>
<dbReference type="PROSITE" id="PS01279">
    <property type="entry name" value="PCMT"/>
    <property type="match status" value="1"/>
</dbReference>